<comment type="caution">
    <text evidence="2">The sequence shown here is derived from an EMBL/GenBank/DDBJ whole genome shotgun (WGS) entry which is preliminary data.</text>
</comment>
<evidence type="ECO:0000256" key="1">
    <source>
        <dbReference type="SAM" id="MobiDB-lite"/>
    </source>
</evidence>
<evidence type="ECO:0000313" key="2">
    <source>
        <dbReference type="EMBL" id="TKA67547.1"/>
    </source>
</evidence>
<gene>
    <name evidence="2" type="ORF">B0A55_08642</name>
</gene>
<keyword evidence="3" id="KW-1185">Reference proteome</keyword>
<reference evidence="2 3" key="1">
    <citation type="submission" date="2017-03" db="EMBL/GenBank/DDBJ databases">
        <title>Genomes of endolithic fungi from Antarctica.</title>
        <authorList>
            <person name="Coleine C."/>
            <person name="Masonjones S."/>
            <person name="Stajich J.E."/>
        </authorList>
    </citation>
    <scope>NUCLEOTIDE SEQUENCE [LARGE SCALE GENOMIC DNA]</scope>
    <source>
        <strain evidence="2 3">CCFEE 5184</strain>
    </source>
</reference>
<protein>
    <submittedName>
        <fullName evidence="2">Uncharacterized protein</fullName>
    </submittedName>
</protein>
<dbReference type="Proteomes" id="UP000309340">
    <property type="component" value="Unassembled WGS sequence"/>
</dbReference>
<dbReference type="AlphaFoldDB" id="A0A4U0WWQ0"/>
<dbReference type="OrthoDB" id="5415072at2759"/>
<dbReference type="EMBL" id="NAJQ01000564">
    <property type="protein sequence ID" value="TKA67547.1"/>
    <property type="molecule type" value="Genomic_DNA"/>
</dbReference>
<proteinExistence type="predicted"/>
<sequence>MGNCCGGESSDNFKGDGRTLNAQPANASTQPHNARAPAPAKISGPQGGRTLGKNPQVPGDSADPKAAAARAAEVRSLSSTTSGTPMLGDVSERRDRGGRMVATAWERAKAGAQGKGKLGKQLDARRGQSQANALAQTARDNVAARDADAAAQARSYN</sequence>
<name>A0A4U0WWQ0_9PEZI</name>
<evidence type="ECO:0000313" key="3">
    <source>
        <dbReference type="Proteomes" id="UP000309340"/>
    </source>
</evidence>
<organism evidence="2 3">
    <name type="scientific">Friedmanniomyces simplex</name>
    <dbReference type="NCBI Taxonomy" id="329884"/>
    <lineage>
        <taxon>Eukaryota</taxon>
        <taxon>Fungi</taxon>
        <taxon>Dikarya</taxon>
        <taxon>Ascomycota</taxon>
        <taxon>Pezizomycotina</taxon>
        <taxon>Dothideomycetes</taxon>
        <taxon>Dothideomycetidae</taxon>
        <taxon>Mycosphaerellales</taxon>
        <taxon>Teratosphaeriaceae</taxon>
        <taxon>Friedmanniomyces</taxon>
    </lineage>
</organism>
<accession>A0A4U0WWQ0</accession>
<feature type="region of interest" description="Disordered" evidence="1">
    <location>
        <begin position="1"/>
        <end position="157"/>
    </location>
</feature>
<feature type="compositionally biased region" description="Polar residues" evidence="1">
    <location>
        <begin position="20"/>
        <end position="32"/>
    </location>
</feature>